<comment type="caution">
    <text evidence="7">The sequence shown here is derived from an EMBL/GenBank/DDBJ whole genome shotgun (WGS) entry which is preliminary data.</text>
</comment>
<dbReference type="RefSeq" id="WP_277278832.1">
    <property type="nucleotide sequence ID" value="NZ_JAROCY010000012.1"/>
</dbReference>
<dbReference type="Proteomes" id="UP001222770">
    <property type="component" value="Unassembled WGS sequence"/>
</dbReference>
<reference evidence="7 8" key="1">
    <citation type="submission" date="2023-03" db="EMBL/GenBank/DDBJ databases">
        <title>Novosphingobium cyanobacteriorum sp. nov., isolated from a eutrophic reservoir during the Microcystis bloom period.</title>
        <authorList>
            <person name="Kang M."/>
            <person name="Le V."/>
            <person name="Ko S.-R."/>
            <person name="Lee S.-A."/>
            <person name="Ahn C.-Y."/>
        </authorList>
    </citation>
    <scope>NUCLEOTIDE SEQUENCE [LARGE SCALE GENOMIC DNA]</scope>
    <source>
        <strain evidence="7 8">HBC54</strain>
    </source>
</reference>
<dbReference type="EMBL" id="JAROCY010000012">
    <property type="protein sequence ID" value="MDF8334299.1"/>
    <property type="molecule type" value="Genomic_DNA"/>
</dbReference>
<feature type="domain" description="CheR-type methyltransferase" evidence="6">
    <location>
        <begin position="20"/>
        <end position="289"/>
    </location>
</feature>
<dbReference type="Pfam" id="PF01739">
    <property type="entry name" value="CheR"/>
    <property type="match status" value="1"/>
</dbReference>
<dbReference type="PIRSF" id="PIRSF000410">
    <property type="entry name" value="CheR"/>
    <property type="match status" value="1"/>
</dbReference>
<dbReference type="InterPro" id="IPR050903">
    <property type="entry name" value="Bact_Chemotaxis_MeTrfase"/>
</dbReference>
<evidence type="ECO:0000256" key="2">
    <source>
        <dbReference type="ARBA" id="ARBA00022603"/>
    </source>
</evidence>
<proteinExistence type="predicted"/>
<dbReference type="EC" id="2.1.1.80" evidence="5"/>
<dbReference type="SUPFAM" id="SSF47757">
    <property type="entry name" value="Chemotaxis receptor methyltransferase CheR, N-terminal domain"/>
    <property type="match status" value="1"/>
</dbReference>
<evidence type="ECO:0000256" key="4">
    <source>
        <dbReference type="ARBA" id="ARBA00022691"/>
    </source>
</evidence>
<keyword evidence="3 5" id="KW-0808">Transferase</keyword>
<dbReference type="SMART" id="SM00138">
    <property type="entry name" value="MeTrc"/>
    <property type="match status" value="1"/>
</dbReference>
<evidence type="ECO:0000313" key="7">
    <source>
        <dbReference type="EMBL" id="MDF8334299.1"/>
    </source>
</evidence>
<sequence length="289" mass="32239">MSVQEAFAESMPGVSPGVYSADDFRAISEIAHKEAGIVLPQGKAMLVYSRLSPLVRNSGCTTFGSYVLRIREDAAERKKAICALTTNHTFFYRESHHFDHFRDEVRPGLIERLNRGGKVRMWSAGCSSGEETWSLAMTLLGPNTAEGSAIARRDIRILASDIATHALAKAEAARYREEDLKAVPEPLRRAWTQAQGGDAVIAHDVQQMVRFRQLNLLGEWPMQGRFDVIFCRNVMIYFDNPTKERLVARFAQMLAPEGTLYVGHSERVTGPALDELAPTGPTVYRRRAA</sequence>
<evidence type="ECO:0000259" key="6">
    <source>
        <dbReference type="PROSITE" id="PS50123"/>
    </source>
</evidence>
<dbReference type="PRINTS" id="PR00996">
    <property type="entry name" value="CHERMTFRASE"/>
</dbReference>
<dbReference type="InterPro" id="IPR022642">
    <property type="entry name" value="CheR_C"/>
</dbReference>
<dbReference type="InterPro" id="IPR022641">
    <property type="entry name" value="CheR_N"/>
</dbReference>
<keyword evidence="8" id="KW-1185">Reference proteome</keyword>
<dbReference type="PANTHER" id="PTHR24422:SF19">
    <property type="entry name" value="CHEMOTAXIS PROTEIN METHYLTRANSFERASE"/>
    <property type="match status" value="1"/>
</dbReference>
<keyword evidence="4 5" id="KW-0949">S-adenosyl-L-methionine</keyword>
<dbReference type="SUPFAM" id="SSF53335">
    <property type="entry name" value="S-adenosyl-L-methionine-dependent methyltransferases"/>
    <property type="match status" value="1"/>
</dbReference>
<dbReference type="Pfam" id="PF03705">
    <property type="entry name" value="CheR_N"/>
    <property type="match status" value="1"/>
</dbReference>
<name>A0ABT6CK42_9SPHN</name>
<dbReference type="PROSITE" id="PS50123">
    <property type="entry name" value="CHER"/>
    <property type="match status" value="1"/>
</dbReference>
<comment type="function">
    <text evidence="5">Methylation of the membrane-bound methyl-accepting chemotaxis proteins (MCP) to form gamma-glutamyl methyl ester residues in MCP.</text>
</comment>
<dbReference type="InterPro" id="IPR000780">
    <property type="entry name" value="CheR_MeTrfase"/>
</dbReference>
<dbReference type="PANTHER" id="PTHR24422">
    <property type="entry name" value="CHEMOTAXIS PROTEIN METHYLTRANSFERASE"/>
    <property type="match status" value="1"/>
</dbReference>
<dbReference type="Gene3D" id="1.10.155.10">
    <property type="entry name" value="Chemotaxis receptor methyltransferase CheR, N-terminal domain"/>
    <property type="match status" value="1"/>
</dbReference>
<organism evidence="7 8">
    <name type="scientific">Novosphingobium cyanobacteriorum</name>
    <dbReference type="NCBI Taxonomy" id="3024215"/>
    <lineage>
        <taxon>Bacteria</taxon>
        <taxon>Pseudomonadati</taxon>
        <taxon>Pseudomonadota</taxon>
        <taxon>Alphaproteobacteria</taxon>
        <taxon>Sphingomonadales</taxon>
        <taxon>Sphingomonadaceae</taxon>
        <taxon>Novosphingobium</taxon>
    </lineage>
</organism>
<gene>
    <name evidence="7" type="ORF">POM99_13885</name>
</gene>
<dbReference type="Gene3D" id="3.40.50.150">
    <property type="entry name" value="Vaccinia Virus protein VP39"/>
    <property type="match status" value="1"/>
</dbReference>
<comment type="catalytic activity">
    <reaction evidence="1 5">
        <text>L-glutamyl-[protein] + S-adenosyl-L-methionine = [protein]-L-glutamate 5-O-methyl ester + S-adenosyl-L-homocysteine</text>
        <dbReference type="Rhea" id="RHEA:24452"/>
        <dbReference type="Rhea" id="RHEA-COMP:10208"/>
        <dbReference type="Rhea" id="RHEA-COMP:10311"/>
        <dbReference type="ChEBI" id="CHEBI:29973"/>
        <dbReference type="ChEBI" id="CHEBI:57856"/>
        <dbReference type="ChEBI" id="CHEBI:59789"/>
        <dbReference type="ChEBI" id="CHEBI:82795"/>
        <dbReference type="EC" id="2.1.1.80"/>
    </reaction>
</comment>
<evidence type="ECO:0000256" key="1">
    <source>
        <dbReference type="ARBA" id="ARBA00001541"/>
    </source>
</evidence>
<protein>
    <recommendedName>
        <fullName evidence="5">Chemotaxis protein methyltransferase</fullName>
        <ecNumber evidence="5">2.1.1.80</ecNumber>
    </recommendedName>
</protein>
<dbReference type="InterPro" id="IPR036804">
    <property type="entry name" value="CheR_N_sf"/>
</dbReference>
<evidence type="ECO:0000256" key="5">
    <source>
        <dbReference type="PIRNR" id="PIRNR000410"/>
    </source>
</evidence>
<dbReference type="InterPro" id="IPR026024">
    <property type="entry name" value="Chemotaxis_MeTrfase_CheR"/>
</dbReference>
<keyword evidence="2 5" id="KW-0489">Methyltransferase</keyword>
<evidence type="ECO:0000256" key="3">
    <source>
        <dbReference type="ARBA" id="ARBA00022679"/>
    </source>
</evidence>
<dbReference type="InterPro" id="IPR029063">
    <property type="entry name" value="SAM-dependent_MTases_sf"/>
</dbReference>
<accession>A0ABT6CK42</accession>
<evidence type="ECO:0000313" key="8">
    <source>
        <dbReference type="Proteomes" id="UP001222770"/>
    </source>
</evidence>